<dbReference type="EMBL" id="CP115965">
    <property type="protein sequence ID" value="WZW97270.1"/>
    <property type="molecule type" value="Genomic_DNA"/>
</dbReference>
<dbReference type="RefSeq" id="WP_342371742.1">
    <property type="nucleotide sequence ID" value="NZ_CP115965.1"/>
</dbReference>
<dbReference type="Pfam" id="PF16257">
    <property type="entry name" value="UxaE"/>
    <property type="match status" value="1"/>
</dbReference>
<protein>
    <submittedName>
        <fullName evidence="1">Tagaturonate epimerase family protein</fullName>
    </submittedName>
</protein>
<evidence type="ECO:0000313" key="1">
    <source>
        <dbReference type="EMBL" id="WZW97270.1"/>
    </source>
</evidence>
<proteinExistence type="predicted"/>
<keyword evidence="2" id="KW-1185">Reference proteome</keyword>
<name>A0ABZ3C330_9ACTN</name>
<evidence type="ECO:0000313" key="2">
    <source>
        <dbReference type="Proteomes" id="UP001434337"/>
    </source>
</evidence>
<dbReference type="InterPro" id="IPR032586">
    <property type="entry name" value="UxaE"/>
</dbReference>
<accession>A0ABZ3C330</accession>
<gene>
    <name evidence="1" type="ORF">PCC79_10100</name>
</gene>
<organism evidence="1 2">
    <name type="scientific">Propioniciclava soli</name>
    <dbReference type="NCBI Taxonomy" id="2775081"/>
    <lineage>
        <taxon>Bacteria</taxon>
        <taxon>Bacillati</taxon>
        <taxon>Actinomycetota</taxon>
        <taxon>Actinomycetes</taxon>
        <taxon>Propionibacteriales</taxon>
        <taxon>Propionibacteriaceae</taxon>
        <taxon>Propioniciclava</taxon>
    </lineage>
</organism>
<dbReference type="Proteomes" id="UP001434337">
    <property type="component" value="Chromosome"/>
</dbReference>
<sequence length="471" mass="51778">MSTAYPDSRVEHEGATFWLEKDADGTKELVIEGAEADVLETFEGSADAGAFRAPVTPDNAKALRAALPWLTPQLFGLEMTAGTGDRLGLCTPGHVLAFKEVGTINPVFAQQSTREMGRCGRTPRNVIDDATWGAFQAGWTGPVGADADHQKTEESLTACAEAGFVFFTVDPGDEMDMAAHDDDEATLRSKAESLDLSAVDTSVEDLVKRYAGTTVELESGPLVLDEAEVVRAAVKAGPALTRGMELITHVKGLDVPHEFEFAIDETDKPTTYVEHVVLVMELQRLGVELVSFAPRWVGQFEKGVEYIGPLDKLKENFDKHAEIARALGPYKLSLHSGSDKFSIYPLFAEATAGASHMKTAGTSWVEALRVIARHDPNLLLEMLQLSLESLEENRHSYHLSCDVTKIPSNPKREDADELVTALDSRQVLHVGYGATLEKYGDEIKDVLRAHEDELYEVMRTHFIRHLEPYVR</sequence>
<reference evidence="1 2" key="1">
    <citation type="journal article" date="2023" name="Environ Microbiome">
        <title>A coral-associated actinobacterium mitigates coral bleaching under heat stress.</title>
        <authorList>
            <person name="Li J."/>
            <person name="Zou Y."/>
            <person name="Li Q."/>
            <person name="Zhang J."/>
            <person name="Bourne D.G."/>
            <person name="Lyu Y."/>
            <person name="Liu C."/>
            <person name="Zhang S."/>
        </authorList>
    </citation>
    <scope>NUCLEOTIDE SEQUENCE [LARGE SCALE GENOMIC DNA]</scope>
    <source>
        <strain evidence="1 2">SCSIO 13291</strain>
    </source>
</reference>